<organism evidence="1">
    <name type="scientific">marine sediment metagenome</name>
    <dbReference type="NCBI Taxonomy" id="412755"/>
    <lineage>
        <taxon>unclassified sequences</taxon>
        <taxon>metagenomes</taxon>
        <taxon>ecological metagenomes</taxon>
    </lineage>
</organism>
<dbReference type="AlphaFoldDB" id="A0A0F9I6Z3"/>
<name>A0A0F9I6Z3_9ZZZZ</name>
<evidence type="ECO:0000313" key="1">
    <source>
        <dbReference type="EMBL" id="KKL83187.1"/>
    </source>
</evidence>
<dbReference type="EMBL" id="LAZR01022057">
    <property type="protein sequence ID" value="KKL83187.1"/>
    <property type="molecule type" value="Genomic_DNA"/>
</dbReference>
<accession>A0A0F9I6Z3</accession>
<proteinExistence type="predicted"/>
<reference evidence="1" key="1">
    <citation type="journal article" date="2015" name="Nature">
        <title>Complex archaea that bridge the gap between prokaryotes and eukaryotes.</title>
        <authorList>
            <person name="Spang A."/>
            <person name="Saw J.H."/>
            <person name="Jorgensen S.L."/>
            <person name="Zaremba-Niedzwiedzka K."/>
            <person name="Martijn J."/>
            <person name="Lind A.E."/>
            <person name="van Eijk R."/>
            <person name="Schleper C."/>
            <person name="Guy L."/>
            <person name="Ettema T.J."/>
        </authorList>
    </citation>
    <scope>NUCLEOTIDE SEQUENCE</scope>
</reference>
<gene>
    <name evidence="1" type="ORF">LCGC14_1977300</name>
</gene>
<comment type="caution">
    <text evidence="1">The sequence shown here is derived from an EMBL/GenBank/DDBJ whole genome shotgun (WGS) entry which is preliminary data.</text>
</comment>
<protein>
    <submittedName>
        <fullName evidence="1">Uncharacterized protein</fullName>
    </submittedName>
</protein>
<sequence length="71" mass="8066">MEEGNITDLAIGRFFSANKKRLGFLVNNSLIEIGEMKKILSNQSKSLKNDKEKLKSFNKILEDVKKDSCCD</sequence>